<protein>
    <submittedName>
        <fullName evidence="1">Uncharacterized protein</fullName>
    </submittedName>
</protein>
<proteinExistence type="predicted"/>
<dbReference type="AlphaFoldDB" id="A0A7T6XFU6"/>
<reference evidence="1 2" key="1">
    <citation type="submission" date="2020-08" db="EMBL/GenBank/DDBJ databases">
        <title>The completed genome sequence of the pathogenic ascomycete fungus Penicillium digitatum.</title>
        <authorList>
            <person name="Wang M."/>
        </authorList>
    </citation>
    <scope>NUCLEOTIDE SEQUENCE [LARGE SCALE GENOMIC DNA]</scope>
    <source>
        <strain evidence="1 2">PdW03</strain>
    </source>
</reference>
<name>A0A7T6XFU6_PENDI</name>
<dbReference type="EMBL" id="CP060774">
    <property type="protein sequence ID" value="QQK40333.1"/>
    <property type="molecule type" value="Genomic_DNA"/>
</dbReference>
<evidence type="ECO:0000313" key="1">
    <source>
        <dbReference type="EMBL" id="QQK40333.1"/>
    </source>
</evidence>
<sequence length="45" mass="5348">MSFQPSITMVFSPLNLCSAWKQYVYHSVATPRRFQQRNLLKRICT</sequence>
<accession>A0A7T6XFU6</accession>
<dbReference type="Proteomes" id="UP000595662">
    <property type="component" value="Chromosome 1"/>
</dbReference>
<organism evidence="1 2">
    <name type="scientific">Penicillium digitatum</name>
    <name type="common">Green mold</name>
    <dbReference type="NCBI Taxonomy" id="36651"/>
    <lineage>
        <taxon>Eukaryota</taxon>
        <taxon>Fungi</taxon>
        <taxon>Dikarya</taxon>
        <taxon>Ascomycota</taxon>
        <taxon>Pezizomycotina</taxon>
        <taxon>Eurotiomycetes</taxon>
        <taxon>Eurotiomycetidae</taxon>
        <taxon>Eurotiales</taxon>
        <taxon>Aspergillaceae</taxon>
        <taxon>Penicillium</taxon>
    </lineage>
</organism>
<dbReference type="GeneID" id="90952483"/>
<gene>
    <name evidence="1" type="ORF">Pdw03_3187</name>
</gene>
<dbReference type="RefSeq" id="XP_065955819.1">
    <property type="nucleotide sequence ID" value="XM_066100419.1"/>
</dbReference>
<evidence type="ECO:0000313" key="2">
    <source>
        <dbReference type="Proteomes" id="UP000595662"/>
    </source>
</evidence>